<evidence type="ECO:0000313" key="6">
    <source>
        <dbReference type="Proteomes" id="UP000019464"/>
    </source>
</evidence>
<dbReference type="GO" id="GO:0071111">
    <property type="term" value="F:cyclic-guanylate-specific phosphodiesterase activity"/>
    <property type="evidence" value="ECO:0007669"/>
    <property type="project" value="UniProtKB-EC"/>
</dbReference>
<dbReference type="NCBIfam" id="TIGR00254">
    <property type="entry name" value="GGDEF"/>
    <property type="match status" value="1"/>
</dbReference>
<dbReference type="CDD" id="cd01948">
    <property type="entry name" value="EAL"/>
    <property type="match status" value="1"/>
</dbReference>
<dbReference type="Pfam" id="PF08448">
    <property type="entry name" value="PAS_4"/>
    <property type="match status" value="1"/>
</dbReference>
<dbReference type="Proteomes" id="UP000019464">
    <property type="component" value="Unassembled WGS sequence"/>
</dbReference>
<dbReference type="Pfam" id="PF00563">
    <property type="entry name" value="EAL"/>
    <property type="match status" value="1"/>
</dbReference>
<dbReference type="PATRIC" id="fig|1229521.3.peg.123"/>
<dbReference type="STRING" id="1229521.D791_00118"/>
<dbReference type="NCBIfam" id="TIGR00229">
    <property type="entry name" value="sensory_box"/>
    <property type="match status" value="2"/>
</dbReference>
<evidence type="ECO:0000259" key="1">
    <source>
        <dbReference type="PROSITE" id="PS50112"/>
    </source>
</evidence>
<dbReference type="CDD" id="cd00130">
    <property type="entry name" value="PAS"/>
    <property type="match status" value="2"/>
</dbReference>
<evidence type="ECO:0000259" key="4">
    <source>
        <dbReference type="PROSITE" id="PS50887"/>
    </source>
</evidence>
<keyword evidence="5" id="KW-0378">Hydrolase</keyword>
<dbReference type="InterPro" id="IPR035965">
    <property type="entry name" value="PAS-like_dom_sf"/>
</dbReference>
<dbReference type="InterPro" id="IPR043128">
    <property type="entry name" value="Rev_trsase/Diguanyl_cyclase"/>
</dbReference>
<feature type="domain" description="PAC" evidence="2">
    <location>
        <begin position="283"/>
        <end position="335"/>
    </location>
</feature>
<dbReference type="SUPFAM" id="SSF141868">
    <property type="entry name" value="EAL domain-like"/>
    <property type="match status" value="1"/>
</dbReference>
<evidence type="ECO:0000259" key="3">
    <source>
        <dbReference type="PROSITE" id="PS50883"/>
    </source>
</evidence>
<dbReference type="CDD" id="cd01949">
    <property type="entry name" value="GGDEF"/>
    <property type="match status" value="1"/>
</dbReference>
<dbReference type="PROSITE" id="PS50113">
    <property type="entry name" value="PAC"/>
    <property type="match status" value="1"/>
</dbReference>
<dbReference type="Gene3D" id="3.20.20.450">
    <property type="entry name" value="EAL domain"/>
    <property type="match status" value="1"/>
</dbReference>
<dbReference type="InterPro" id="IPR052155">
    <property type="entry name" value="Biofilm_reg_signaling"/>
</dbReference>
<reference evidence="6" key="1">
    <citation type="submission" date="2012-11" db="EMBL/GenBank/DDBJ databases">
        <authorList>
            <person name="Singh A."/>
            <person name="Pinnaka A.K."/>
            <person name="Vaidya B."/>
        </authorList>
    </citation>
    <scope>NUCLEOTIDE SEQUENCE [LARGE SCALE GENOMIC DNA]</scope>
    <source>
        <strain evidence="6">AK23</strain>
    </source>
</reference>
<proteinExistence type="predicted"/>
<dbReference type="SUPFAM" id="SSF55073">
    <property type="entry name" value="Nucleotide cyclase"/>
    <property type="match status" value="1"/>
</dbReference>
<protein>
    <submittedName>
        <fullName evidence="5">Cyclic di-GMP phosphodiesterase Gmr</fullName>
        <ecNumber evidence="5">3.1.4.52</ecNumber>
    </submittedName>
</protein>
<dbReference type="SMART" id="SM00052">
    <property type="entry name" value="EAL"/>
    <property type="match status" value="1"/>
</dbReference>
<dbReference type="InterPro" id="IPR000700">
    <property type="entry name" value="PAS-assoc_C"/>
</dbReference>
<sequence length="765" mass="86858">MRFNLWTIPSGFLRHPFNIILLMCVFYSGHLHANADLASSVLSRHSAPILLIDPESGQIVDANQSASRFYGLSLDRLKNYKIQDFNVLDEDAIRQEIARAASEQRNYFVFYHRLADQSVRAVEVYSSPIELVGRPYLLSIVLDVTDKSIPERVFTDHKETLERLVQERTEQLETSQSIQKHIIWLALFFQSLVILGLYLSIRRRQEAENQLQKLTMAVEQSPDSIVITDLKGNIEYVNSAFEEKSGYSFRETVGQNPRFLHSGKTDAQVYKDMWETLIDGRIWRGEFVNQRKNGKEYTELATIAPVRDKAGVVINYLAIKRDITEQKMADEKIHQLAFFDSLTGLANRSLLFERLSQALTSTARLQHQEALLLINIDRFKMINDAHGIGFGDELLKVVSLRLVNLLRVGDTVARTAGDEFAVLLPDINQQAGRASRHALVVAEKIHAALRATFDVQGEAFALTVSIGITTFPDDQDTLSGTVFRRAETALHRAKSSGGNQTAFFETSMGEAASSSFRTEQELRSGIQNNELCLYLQPQFNYARQIEAAEVLVRWQHPSRGLLYPGAFIPIAEESDLIVDLGKWVFRESCRLMVSEYSNGRVLPLSINISPKHFTKKNFVEWIDHIVSETGVDPNWVVLEITENLFIKDFDTVVVNMQALVERGFRFSIDDFGTGYSSLVYLKRLPIHELKIDKAFVQEAPFNHSDAVLVETLLSVAKHMNLKVVAEGVETQAQADFLQARADILYQGYLFGRPEPAAYWIENWRN</sequence>
<dbReference type="Pfam" id="PF13426">
    <property type="entry name" value="PAS_9"/>
    <property type="match status" value="1"/>
</dbReference>
<dbReference type="SMART" id="SM00091">
    <property type="entry name" value="PAS"/>
    <property type="match status" value="2"/>
</dbReference>
<dbReference type="EC" id="3.1.4.52" evidence="5"/>
<dbReference type="PROSITE" id="PS50887">
    <property type="entry name" value="GGDEF"/>
    <property type="match status" value="1"/>
</dbReference>
<dbReference type="PANTHER" id="PTHR44757">
    <property type="entry name" value="DIGUANYLATE CYCLASE DGCP"/>
    <property type="match status" value="1"/>
</dbReference>
<dbReference type="InterPro" id="IPR000014">
    <property type="entry name" value="PAS"/>
</dbReference>
<dbReference type="InterPro" id="IPR013656">
    <property type="entry name" value="PAS_4"/>
</dbReference>
<dbReference type="Gene3D" id="3.30.450.20">
    <property type="entry name" value="PAS domain"/>
    <property type="match status" value="2"/>
</dbReference>
<dbReference type="InterPro" id="IPR001633">
    <property type="entry name" value="EAL_dom"/>
</dbReference>
<dbReference type="Pfam" id="PF00990">
    <property type="entry name" value="GGDEF"/>
    <property type="match status" value="1"/>
</dbReference>
<dbReference type="EMBL" id="AONB01000001">
    <property type="protein sequence ID" value="EXJ12777.1"/>
    <property type="molecule type" value="Genomic_DNA"/>
</dbReference>
<evidence type="ECO:0000259" key="2">
    <source>
        <dbReference type="PROSITE" id="PS50113"/>
    </source>
</evidence>
<dbReference type="PROSITE" id="PS50883">
    <property type="entry name" value="EAL"/>
    <property type="match status" value="1"/>
</dbReference>
<dbReference type="PROSITE" id="PS50112">
    <property type="entry name" value="PAS"/>
    <property type="match status" value="1"/>
</dbReference>
<dbReference type="SUPFAM" id="SSF55785">
    <property type="entry name" value="PYP-like sensor domain (PAS domain)"/>
    <property type="match status" value="2"/>
</dbReference>
<comment type="caution">
    <text evidence="5">The sequence shown here is derived from an EMBL/GenBank/DDBJ whole genome shotgun (WGS) entry which is preliminary data.</text>
</comment>
<feature type="domain" description="PAS" evidence="1">
    <location>
        <begin position="210"/>
        <end position="256"/>
    </location>
</feature>
<dbReference type="SMART" id="SM00267">
    <property type="entry name" value="GGDEF"/>
    <property type="match status" value="1"/>
</dbReference>
<accession>W9V9N8</accession>
<dbReference type="SMART" id="SM00086">
    <property type="entry name" value="PAC"/>
    <property type="match status" value="2"/>
</dbReference>
<dbReference type="AlphaFoldDB" id="W9V9N8"/>
<organism evidence="5 6">
    <name type="scientific">Nitrincola nitratireducens</name>
    <dbReference type="NCBI Taxonomy" id="1229521"/>
    <lineage>
        <taxon>Bacteria</taxon>
        <taxon>Pseudomonadati</taxon>
        <taxon>Pseudomonadota</taxon>
        <taxon>Gammaproteobacteria</taxon>
        <taxon>Oceanospirillales</taxon>
        <taxon>Oceanospirillaceae</taxon>
        <taxon>Nitrincola</taxon>
    </lineage>
</organism>
<feature type="domain" description="EAL" evidence="3">
    <location>
        <begin position="515"/>
        <end position="765"/>
    </location>
</feature>
<feature type="domain" description="GGDEF" evidence="4">
    <location>
        <begin position="367"/>
        <end position="506"/>
    </location>
</feature>
<dbReference type="RefSeq" id="WP_051513802.1">
    <property type="nucleotide sequence ID" value="NZ_AONB01000001.1"/>
</dbReference>
<name>W9V9N8_9GAMM</name>
<dbReference type="InterPro" id="IPR001610">
    <property type="entry name" value="PAC"/>
</dbReference>
<reference evidence="5 6" key="2">
    <citation type="journal article" date="2015" name="Syst. Appl. Microbiol.">
        <title>Nitrincola nitratireducens sp. nov. isolated from a haloalkaline crater lake.</title>
        <authorList>
            <person name="Singh A."/>
            <person name="Vaidya B."/>
            <person name="Tanuku N.R."/>
            <person name="Pinnaka A.K."/>
        </authorList>
    </citation>
    <scope>NUCLEOTIDE SEQUENCE [LARGE SCALE GENOMIC DNA]</scope>
    <source>
        <strain evidence="5 6">AK23</strain>
    </source>
</reference>
<keyword evidence="6" id="KW-1185">Reference proteome</keyword>
<dbReference type="InterPro" id="IPR035919">
    <property type="entry name" value="EAL_sf"/>
</dbReference>
<gene>
    <name evidence="5" type="primary">gmr_2</name>
    <name evidence="5" type="ORF">D791_00118</name>
</gene>
<dbReference type="InterPro" id="IPR000160">
    <property type="entry name" value="GGDEF_dom"/>
</dbReference>
<evidence type="ECO:0000313" key="5">
    <source>
        <dbReference type="EMBL" id="EXJ12777.1"/>
    </source>
</evidence>
<dbReference type="PANTHER" id="PTHR44757:SF2">
    <property type="entry name" value="BIOFILM ARCHITECTURE MAINTENANCE PROTEIN MBAA"/>
    <property type="match status" value="1"/>
</dbReference>
<dbReference type="Gene3D" id="3.30.70.270">
    <property type="match status" value="1"/>
</dbReference>
<dbReference type="InterPro" id="IPR029787">
    <property type="entry name" value="Nucleotide_cyclase"/>
</dbReference>